<dbReference type="Proteomes" id="UP000008953">
    <property type="component" value="Chromosome"/>
</dbReference>
<proteinExistence type="predicted"/>
<reference evidence="1 2" key="1">
    <citation type="submission" date="2010-03" db="EMBL/GenBank/DDBJ databases">
        <title>The genome sequence of Roseburia intestinalis XB6B4.</title>
        <authorList>
            <consortium name="metaHIT consortium -- http://www.metahit.eu/"/>
            <person name="Pajon A."/>
            <person name="Turner K."/>
            <person name="Parkhill J."/>
            <person name="Bernalier A."/>
        </authorList>
    </citation>
    <scope>NUCLEOTIDE SEQUENCE [LARGE SCALE GENOMIC DNA]</scope>
    <source>
        <strain evidence="1 2">XB6B4</strain>
    </source>
</reference>
<sequence length="37" mass="4004">MRLSENSGHSLLAPELRKNRTIIVSGSSDVSVYSKDG</sequence>
<evidence type="ECO:0000313" key="1">
    <source>
        <dbReference type="EMBL" id="CBL13574.1"/>
    </source>
</evidence>
<protein>
    <submittedName>
        <fullName evidence="1">Uncharacterized protein</fullName>
    </submittedName>
</protein>
<gene>
    <name evidence="1" type="ORF">RO1_32540</name>
</gene>
<organism evidence="1 2">
    <name type="scientific">Roseburia intestinalis XB6B4</name>
    <dbReference type="NCBI Taxonomy" id="718255"/>
    <lineage>
        <taxon>Bacteria</taxon>
        <taxon>Bacillati</taxon>
        <taxon>Bacillota</taxon>
        <taxon>Clostridia</taxon>
        <taxon>Lachnospirales</taxon>
        <taxon>Lachnospiraceae</taxon>
        <taxon>Roseburia</taxon>
    </lineage>
</organism>
<dbReference type="KEGG" id="rix:RO1_32540"/>
<dbReference type="HOGENOM" id="CLU_3348198_0_0_9"/>
<accession>D4L1T4</accession>
<name>D4L1T4_9FIRM</name>
<evidence type="ECO:0000313" key="2">
    <source>
        <dbReference type="Proteomes" id="UP000008953"/>
    </source>
</evidence>
<dbReference type="EMBL" id="FP929050">
    <property type="protein sequence ID" value="CBL13574.1"/>
    <property type="molecule type" value="Genomic_DNA"/>
</dbReference>
<dbReference type="AlphaFoldDB" id="D4L1T4"/>
<reference evidence="1 2" key="2">
    <citation type="submission" date="2010-03" db="EMBL/GenBank/DDBJ databases">
        <authorList>
            <person name="Pajon A."/>
        </authorList>
    </citation>
    <scope>NUCLEOTIDE SEQUENCE [LARGE SCALE GENOMIC DNA]</scope>
    <source>
        <strain evidence="1 2">XB6B4</strain>
    </source>
</reference>
<dbReference type="PATRIC" id="fig|718255.3.peg.572"/>